<dbReference type="AlphaFoldDB" id="A0A5B7ENL0"/>
<accession>A0A5B7ENL0</accession>
<sequence>MIHTFWGKLWNSLPASVFSSSYDVSSFMREVSRHLLPNFG</sequence>
<gene>
    <name evidence="1" type="ORF">E2C01_029238</name>
</gene>
<evidence type="ECO:0000313" key="2">
    <source>
        <dbReference type="Proteomes" id="UP000324222"/>
    </source>
</evidence>
<reference evidence="1 2" key="1">
    <citation type="submission" date="2019-05" db="EMBL/GenBank/DDBJ databases">
        <title>Another draft genome of Portunus trituberculatus and its Hox gene families provides insights of decapod evolution.</title>
        <authorList>
            <person name="Jeong J.-H."/>
            <person name="Song I."/>
            <person name="Kim S."/>
            <person name="Choi T."/>
            <person name="Kim D."/>
            <person name="Ryu S."/>
            <person name="Kim W."/>
        </authorList>
    </citation>
    <scope>NUCLEOTIDE SEQUENCE [LARGE SCALE GENOMIC DNA]</scope>
    <source>
        <tissue evidence="1">Muscle</tissue>
    </source>
</reference>
<evidence type="ECO:0000313" key="1">
    <source>
        <dbReference type="EMBL" id="MPC35802.1"/>
    </source>
</evidence>
<keyword evidence="2" id="KW-1185">Reference proteome</keyword>
<name>A0A5B7ENL0_PORTR</name>
<protein>
    <submittedName>
        <fullName evidence="1">Uncharacterized protein</fullName>
    </submittedName>
</protein>
<dbReference type="EMBL" id="VSRR010003348">
    <property type="protein sequence ID" value="MPC35802.1"/>
    <property type="molecule type" value="Genomic_DNA"/>
</dbReference>
<dbReference type="Proteomes" id="UP000324222">
    <property type="component" value="Unassembled WGS sequence"/>
</dbReference>
<proteinExistence type="predicted"/>
<comment type="caution">
    <text evidence="1">The sequence shown here is derived from an EMBL/GenBank/DDBJ whole genome shotgun (WGS) entry which is preliminary data.</text>
</comment>
<organism evidence="1 2">
    <name type="scientific">Portunus trituberculatus</name>
    <name type="common">Swimming crab</name>
    <name type="synonym">Neptunus trituberculatus</name>
    <dbReference type="NCBI Taxonomy" id="210409"/>
    <lineage>
        <taxon>Eukaryota</taxon>
        <taxon>Metazoa</taxon>
        <taxon>Ecdysozoa</taxon>
        <taxon>Arthropoda</taxon>
        <taxon>Crustacea</taxon>
        <taxon>Multicrustacea</taxon>
        <taxon>Malacostraca</taxon>
        <taxon>Eumalacostraca</taxon>
        <taxon>Eucarida</taxon>
        <taxon>Decapoda</taxon>
        <taxon>Pleocyemata</taxon>
        <taxon>Brachyura</taxon>
        <taxon>Eubrachyura</taxon>
        <taxon>Portunoidea</taxon>
        <taxon>Portunidae</taxon>
        <taxon>Portuninae</taxon>
        <taxon>Portunus</taxon>
    </lineage>
</organism>